<accession>A0A314YTG1</accession>
<evidence type="ECO:0000313" key="1">
    <source>
        <dbReference type="EMBL" id="PQQ08384.1"/>
    </source>
</evidence>
<dbReference type="EMBL" id="PJQY01000732">
    <property type="protein sequence ID" value="PQQ08384.1"/>
    <property type="molecule type" value="Genomic_DNA"/>
</dbReference>
<comment type="caution">
    <text evidence="1">The sequence shown here is derived from an EMBL/GenBank/DDBJ whole genome shotgun (WGS) entry which is preliminary data.</text>
</comment>
<evidence type="ECO:0008006" key="3">
    <source>
        <dbReference type="Google" id="ProtNLM"/>
    </source>
</evidence>
<dbReference type="Proteomes" id="UP000250321">
    <property type="component" value="Unassembled WGS sequence"/>
</dbReference>
<dbReference type="AlphaFoldDB" id="A0A314YTG1"/>
<organism evidence="1 2">
    <name type="scientific">Prunus yedoensis var. nudiflora</name>
    <dbReference type="NCBI Taxonomy" id="2094558"/>
    <lineage>
        <taxon>Eukaryota</taxon>
        <taxon>Viridiplantae</taxon>
        <taxon>Streptophyta</taxon>
        <taxon>Embryophyta</taxon>
        <taxon>Tracheophyta</taxon>
        <taxon>Spermatophyta</taxon>
        <taxon>Magnoliopsida</taxon>
        <taxon>eudicotyledons</taxon>
        <taxon>Gunneridae</taxon>
        <taxon>Pentapetalae</taxon>
        <taxon>rosids</taxon>
        <taxon>fabids</taxon>
        <taxon>Rosales</taxon>
        <taxon>Rosaceae</taxon>
        <taxon>Amygdaloideae</taxon>
        <taxon>Amygdaleae</taxon>
        <taxon>Prunus</taxon>
    </lineage>
</organism>
<protein>
    <recommendedName>
        <fullName evidence="3">RNase H type-1 domain-containing protein</fullName>
    </recommendedName>
</protein>
<sequence length="177" mass="19399">MAISTLPANSSHCVHYLVWKGIWKIKTLPKIKFFRWRLLNKSISTKLSLYIKRISARCSFIFENKPLDPIRTITAVVTAAQDFKSATNNYPQHDSHISPHCNFIGNNLSPITNHSKISFDGAWLVVSCPAGLGVIRKTADGHFGGGLAEKKNVCSALCAEAEAALLGISMARDLGDC</sequence>
<reference evidence="1 2" key="1">
    <citation type="submission" date="2018-02" db="EMBL/GenBank/DDBJ databases">
        <title>Draft genome of wild Prunus yedoensis var. nudiflora.</title>
        <authorList>
            <person name="Baek S."/>
            <person name="Kim J.-H."/>
            <person name="Choi K."/>
            <person name="Kim G.-B."/>
            <person name="Cho A."/>
            <person name="Jang H."/>
            <person name="Shin C.-H."/>
            <person name="Yu H.-J."/>
            <person name="Mun J.-H."/>
        </authorList>
    </citation>
    <scope>NUCLEOTIDE SEQUENCE [LARGE SCALE GENOMIC DNA]</scope>
    <source>
        <strain evidence="2">cv. Jeju island</strain>
        <tissue evidence="1">Leaf</tissue>
    </source>
</reference>
<dbReference type="OrthoDB" id="10433225at2759"/>
<keyword evidence="2" id="KW-1185">Reference proteome</keyword>
<name>A0A314YTG1_PRUYE</name>
<proteinExistence type="predicted"/>
<gene>
    <name evidence="1" type="ORF">Pyn_29685</name>
</gene>
<evidence type="ECO:0000313" key="2">
    <source>
        <dbReference type="Proteomes" id="UP000250321"/>
    </source>
</evidence>